<evidence type="ECO:0000256" key="3">
    <source>
        <dbReference type="ARBA" id="ARBA00022490"/>
    </source>
</evidence>
<dbReference type="SUPFAM" id="SSF52540">
    <property type="entry name" value="P-loop containing nucleoside triphosphate hydrolases"/>
    <property type="match status" value="1"/>
</dbReference>
<evidence type="ECO:0000256" key="2">
    <source>
        <dbReference type="ARBA" id="ARBA00022448"/>
    </source>
</evidence>
<keyword evidence="7" id="KW-1278">Translocase</keyword>
<dbReference type="EMBL" id="WMIF01000006">
    <property type="protein sequence ID" value="MTH34251.1"/>
    <property type="molecule type" value="Genomic_DNA"/>
</dbReference>
<dbReference type="InterPro" id="IPR003593">
    <property type="entry name" value="AAA+_ATPase"/>
</dbReference>
<dbReference type="InterPro" id="IPR040627">
    <property type="entry name" value="T3SS_ATPase_C"/>
</dbReference>
<dbReference type="SMART" id="SM00382">
    <property type="entry name" value="AAA"/>
    <property type="match status" value="1"/>
</dbReference>
<dbReference type="OrthoDB" id="9801639at2"/>
<evidence type="ECO:0000256" key="8">
    <source>
        <dbReference type="ARBA" id="ARBA00034006"/>
    </source>
</evidence>
<dbReference type="AlphaFoldDB" id="A0A844H4T6"/>
<evidence type="ECO:0000256" key="7">
    <source>
        <dbReference type="ARBA" id="ARBA00022967"/>
    </source>
</evidence>
<comment type="caution">
    <text evidence="10">The sequence shown here is derived from an EMBL/GenBank/DDBJ whole genome shotgun (WGS) entry which is preliminary data.</text>
</comment>
<sequence length="436" mass="46190">MRSITARIQRIRPARYFGRVRAIQAGLILVEGLNAHASLGDRVEFSMPCGATLAGEVVSLAPGVAAILPEGPAEGLSIGCEAELLFAPRLAPANSWIGRIIDPLGRPLDGRPLAAGAEERAFRNPPPPAALRNRLGRRLDTGLAVFDTILPLVRGQRMGLFAGSGVGKSTLLSALAKGVDADVVVIGLIGERGRELREFVEETLGAAGMARAVVVAATSDQSPLMRRRCAWAAMTVAEHFRDQGRHVLFLADSITRFAEAHREIALAAGESPSYRGFPPSVSHLIMSLAERSGPGPQGAGDMTAVFSVLVAGSDMEEPVADILRGVLDGHVVLDRAIAERGRFPAVDVLRSVSRSLPHAASTGENALIAKARAMLGIYAESELMIRAGLYAQGSDPKLDEAVRIFPALDAFFTRESPGARQSFALLAEALNMAPPR</sequence>
<dbReference type="InterPro" id="IPR020003">
    <property type="entry name" value="ATPase_a/bsu_AS"/>
</dbReference>
<keyword evidence="3" id="KW-0963">Cytoplasm</keyword>
<dbReference type="GO" id="GO:0016887">
    <property type="term" value="F:ATP hydrolysis activity"/>
    <property type="evidence" value="ECO:0007669"/>
    <property type="project" value="InterPro"/>
</dbReference>
<reference evidence="10 11" key="1">
    <citation type="submission" date="2019-11" db="EMBL/GenBank/DDBJ databases">
        <authorList>
            <person name="Dong K."/>
        </authorList>
    </citation>
    <scope>NUCLEOTIDE SEQUENCE [LARGE SCALE GENOMIC DNA]</scope>
    <source>
        <strain evidence="10 11">JCM 17370</strain>
    </source>
</reference>
<evidence type="ECO:0000256" key="5">
    <source>
        <dbReference type="ARBA" id="ARBA00022840"/>
    </source>
</evidence>
<dbReference type="GO" id="GO:0008564">
    <property type="term" value="F:protein-exporting ATPase activity"/>
    <property type="evidence" value="ECO:0007669"/>
    <property type="project" value="UniProtKB-EC"/>
</dbReference>
<organism evidence="10 11">
    <name type="scientific">Paracoccus limosus</name>
    <dbReference type="NCBI Taxonomy" id="913252"/>
    <lineage>
        <taxon>Bacteria</taxon>
        <taxon>Pseudomonadati</taxon>
        <taxon>Pseudomonadota</taxon>
        <taxon>Alphaproteobacteria</taxon>
        <taxon>Rhodobacterales</taxon>
        <taxon>Paracoccaceae</taxon>
        <taxon>Paracoccus</taxon>
    </lineage>
</organism>
<dbReference type="CDD" id="cd01136">
    <property type="entry name" value="ATPase_flagellum-secretory_path_III"/>
    <property type="match status" value="1"/>
</dbReference>
<evidence type="ECO:0000259" key="9">
    <source>
        <dbReference type="SMART" id="SM00382"/>
    </source>
</evidence>
<dbReference type="InterPro" id="IPR000194">
    <property type="entry name" value="ATPase_F1/V1/A1_a/bsu_nucl-bd"/>
</dbReference>
<keyword evidence="6" id="KW-0653">Protein transport</keyword>
<dbReference type="Gene3D" id="3.40.50.12240">
    <property type="match status" value="1"/>
</dbReference>
<dbReference type="RefSeq" id="WP_155063808.1">
    <property type="nucleotide sequence ID" value="NZ_WMIF01000006.1"/>
</dbReference>
<comment type="catalytic activity">
    <reaction evidence="8">
        <text>ATP + H2O + cellular proteinSide 1 = ADP + phosphate + cellular proteinSide 2.</text>
        <dbReference type="EC" id="7.4.2.8"/>
    </reaction>
</comment>
<dbReference type="Proteomes" id="UP000442533">
    <property type="component" value="Unassembled WGS sequence"/>
</dbReference>
<evidence type="ECO:0000256" key="4">
    <source>
        <dbReference type="ARBA" id="ARBA00022741"/>
    </source>
</evidence>
<name>A0A844H4T6_9RHOB</name>
<dbReference type="PANTHER" id="PTHR15184">
    <property type="entry name" value="ATP SYNTHASE"/>
    <property type="match status" value="1"/>
</dbReference>
<comment type="subcellular location">
    <subcellularLocation>
        <location evidence="1">Cytoplasm</location>
    </subcellularLocation>
</comment>
<dbReference type="GO" id="GO:0046933">
    <property type="term" value="F:proton-transporting ATP synthase activity, rotational mechanism"/>
    <property type="evidence" value="ECO:0007669"/>
    <property type="project" value="TreeGrafter"/>
</dbReference>
<dbReference type="InterPro" id="IPR050053">
    <property type="entry name" value="ATPase_alpha/beta_chains"/>
</dbReference>
<evidence type="ECO:0000256" key="1">
    <source>
        <dbReference type="ARBA" id="ARBA00004496"/>
    </source>
</evidence>
<gene>
    <name evidence="10" type="ORF">GL279_06500</name>
</gene>
<feature type="domain" description="AAA+ ATPase" evidence="9">
    <location>
        <begin position="154"/>
        <end position="338"/>
    </location>
</feature>
<dbReference type="InterPro" id="IPR005714">
    <property type="entry name" value="ATPase_T3SS_FliI/YscN"/>
</dbReference>
<dbReference type="GO" id="GO:0030257">
    <property type="term" value="C:type III protein secretion system complex"/>
    <property type="evidence" value="ECO:0007669"/>
    <property type="project" value="InterPro"/>
</dbReference>
<evidence type="ECO:0000256" key="6">
    <source>
        <dbReference type="ARBA" id="ARBA00022927"/>
    </source>
</evidence>
<keyword evidence="5" id="KW-0067">ATP-binding</keyword>
<keyword evidence="11" id="KW-1185">Reference proteome</keyword>
<dbReference type="GO" id="GO:0005737">
    <property type="term" value="C:cytoplasm"/>
    <property type="evidence" value="ECO:0007669"/>
    <property type="project" value="UniProtKB-SubCell"/>
</dbReference>
<proteinExistence type="predicted"/>
<evidence type="ECO:0000313" key="10">
    <source>
        <dbReference type="EMBL" id="MTH34251.1"/>
    </source>
</evidence>
<keyword evidence="2" id="KW-0813">Transport</keyword>
<protein>
    <submittedName>
        <fullName evidence="10">FliI/YscN family ATPase</fullName>
    </submittedName>
</protein>
<evidence type="ECO:0000313" key="11">
    <source>
        <dbReference type="Proteomes" id="UP000442533"/>
    </source>
</evidence>
<keyword evidence="4" id="KW-0547">Nucleotide-binding</keyword>
<dbReference type="InterPro" id="IPR027417">
    <property type="entry name" value="P-loop_NTPase"/>
</dbReference>
<dbReference type="Pfam" id="PF00006">
    <property type="entry name" value="ATP-synt_ab"/>
    <property type="match status" value="1"/>
</dbReference>
<dbReference type="PANTHER" id="PTHR15184:SF9">
    <property type="entry name" value="SPI-1 TYPE 3 SECRETION SYSTEM ATPASE"/>
    <property type="match status" value="1"/>
</dbReference>
<accession>A0A844H4T6</accession>
<dbReference type="Pfam" id="PF18269">
    <property type="entry name" value="T3SS_ATPase_C"/>
    <property type="match status" value="1"/>
</dbReference>
<dbReference type="GO" id="GO:0005524">
    <property type="term" value="F:ATP binding"/>
    <property type="evidence" value="ECO:0007669"/>
    <property type="project" value="UniProtKB-KW"/>
</dbReference>
<dbReference type="PROSITE" id="PS00152">
    <property type="entry name" value="ATPASE_ALPHA_BETA"/>
    <property type="match status" value="1"/>
</dbReference>
<dbReference type="GO" id="GO:0030254">
    <property type="term" value="P:protein secretion by the type III secretion system"/>
    <property type="evidence" value="ECO:0007669"/>
    <property type="project" value="InterPro"/>
</dbReference>
<dbReference type="NCBIfam" id="TIGR01026">
    <property type="entry name" value="fliI_yscN"/>
    <property type="match status" value="1"/>
</dbReference>